<protein>
    <recommendedName>
        <fullName evidence="4">Alpha-type protein kinase domain-containing protein</fullName>
    </recommendedName>
</protein>
<evidence type="ECO:0000256" key="2">
    <source>
        <dbReference type="ARBA" id="ARBA00022679"/>
    </source>
</evidence>
<proteinExistence type="predicted"/>
<reference evidence="5 6" key="1">
    <citation type="submission" date="2014-04" db="EMBL/GenBank/DDBJ databases">
        <title>Evolutionary Origins and Diversification of the Mycorrhizal Mutualists.</title>
        <authorList>
            <consortium name="DOE Joint Genome Institute"/>
            <consortium name="Mycorrhizal Genomics Consortium"/>
            <person name="Kohler A."/>
            <person name="Kuo A."/>
            <person name="Nagy L.G."/>
            <person name="Floudas D."/>
            <person name="Copeland A."/>
            <person name="Barry K.W."/>
            <person name="Cichocki N."/>
            <person name="Veneault-Fourrey C."/>
            <person name="LaButti K."/>
            <person name="Lindquist E.A."/>
            <person name="Lipzen A."/>
            <person name="Lundell T."/>
            <person name="Morin E."/>
            <person name="Murat C."/>
            <person name="Riley R."/>
            <person name="Ohm R."/>
            <person name="Sun H."/>
            <person name="Tunlid A."/>
            <person name="Henrissat B."/>
            <person name="Grigoriev I.V."/>
            <person name="Hibbett D.S."/>
            <person name="Martin F."/>
        </authorList>
    </citation>
    <scope>NUCLEOTIDE SEQUENCE [LARGE SCALE GENOMIC DNA]</scope>
    <source>
        <strain evidence="5 6">FD-317 M1</strain>
    </source>
</reference>
<dbReference type="OrthoDB" id="2744370at2759"/>
<sequence length="142" mass="15559">AKAFIGEEIGNPSKASGIQVPLFGLTDDQDPSDFEASWLIENKCSITVEKFSGTMNHCMIGHNLRTQTLNAFNHFTYAFSDCTLVFADLQGSVSIVNSHSGLILFDVMTHTSTGHVLLLCTIDFQICSFNIHSDFLVLVILA</sequence>
<keyword evidence="2" id="KW-0808">Transferase</keyword>
<accession>A0A0D0BDS6</accession>
<dbReference type="GO" id="GO:0005524">
    <property type="term" value="F:ATP binding"/>
    <property type="evidence" value="ECO:0007669"/>
    <property type="project" value="InterPro"/>
</dbReference>
<feature type="non-terminal residue" evidence="5">
    <location>
        <position position="1"/>
    </location>
</feature>
<name>A0A0D0BDS6_9AGAR</name>
<dbReference type="PROSITE" id="PS51158">
    <property type="entry name" value="ALPHA_KINASE"/>
    <property type="match status" value="1"/>
</dbReference>
<evidence type="ECO:0000259" key="4">
    <source>
        <dbReference type="PROSITE" id="PS51158"/>
    </source>
</evidence>
<keyword evidence="1" id="KW-0723">Serine/threonine-protein kinase</keyword>
<keyword evidence="3" id="KW-0418">Kinase</keyword>
<dbReference type="GO" id="GO:0004674">
    <property type="term" value="F:protein serine/threonine kinase activity"/>
    <property type="evidence" value="ECO:0007669"/>
    <property type="project" value="UniProtKB-KW"/>
</dbReference>
<dbReference type="HOGENOM" id="CLU_1820388_0_0_1"/>
<dbReference type="SUPFAM" id="SSF56112">
    <property type="entry name" value="Protein kinase-like (PK-like)"/>
    <property type="match status" value="1"/>
</dbReference>
<dbReference type="InterPro" id="IPR011009">
    <property type="entry name" value="Kinase-like_dom_sf"/>
</dbReference>
<keyword evidence="6" id="KW-1185">Reference proteome</keyword>
<organism evidence="5 6">
    <name type="scientific">Collybiopsis luxurians FD-317 M1</name>
    <dbReference type="NCBI Taxonomy" id="944289"/>
    <lineage>
        <taxon>Eukaryota</taxon>
        <taxon>Fungi</taxon>
        <taxon>Dikarya</taxon>
        <taxon>Basidiomycota</taxon>
        <taxon>Agaricomycotina</taxon>
        <taxon>Agaricomycetes</taxon>
        <taxon>Agaricomycetidae</taxon>
        <taxon>Agaricales</taxon>
        <taxon>Marasmiineae</taxon>
        <taxon>Omphalotaceae</taxon>
        <taxon>Collybiopsis</taxon>
        <taxon>Collybiopsis luxurians</taxon>
    </lineage>
</organism>
<dbReference type="Pfam" id="PF02816">
    <property type="entry name" value="Alpha_kinase"/>
    <property type="match status" value="1"/>
</dbReference>
<gene>
    <name evidence="5" type="ORF">GYMLUDRAFT_179819</name>
</gene>
<evidence type="ECO:0000256" key="1">
    <source>
        <dbReference type="ARBA" id="ARBA00022527"/>
    </source>
</evidence>
<evidence type="ECO:0000256" key="3">
    <source>
        <dbReference type="ARBA" id="ARBA00022777"/>
    </source>
</evidence>
<evidence type="ECO:0000313" key="6">
    <source>
        <dbReference type="Proteomes" id="UP000053593"/>
    </source>
</evidence>
<feature type="domain" description="Alpha-type protein kinase" evidence="4">
    <location>
        <begin position="1"/>
        <end position="142"/>
    </location>
</feature>
<dbReference type="InterPro" id="IPR004166">
    <property type="entry name" value="a-kinase_dom"/>
</dbReference>
<dbReference type="Gene3D" id="3.20.200.10">
    <property type="entry name" value="MHCK/EF2 kinase"/>
    <property type="match status" value="1"/>
</dbReference>
<dbReference type="Proteomes" id="UP000053593">
    <property type="component" value="Unassembled WGS sequence"/>
</dbReference>
<dbReference type="EMBL" id="KN834838">
    <property type="protein sequence ID" value="KIK52716.1"/>
    <property type="molecule type" value="Genomic_DNA"/>
</dbReference>
<dbReference type="AlphaFoldDB" id="A0A0D0BDS6"/>
<evidence type="ECO:0000313" key="5">
    <source>
        <dbReference type="EMBL" id="KIK52716.1"/>
    </source>
</evidence>